<accession>A0A4Q9GZW5</accession>
<dbReference type="Gene3D" id="2.60.120.10">
    <property type="entry name" value="Jelly Rolls"/>
    <property type="match status" value="1"/>
</dbReference>
<gene>
    <name evidence="2" type="ORF">EYS42_05070</name>
</gene>
<reference evidence="2 3" key="1">
    <citation type="submission" date="2019-02" db="EMBL/GenBank/DDBJ databases">
        <title>Aquabacterium sp. strain KMB7.</title>
        <authorList>
            <person name="Chen W.-M."/>
        </authorList>
    </citation>
    <scope>NUCLEOTIDE SEQUENCE [LARGE SCALE GENOMIC DNA]</scope>
    <source>
        <strain evidence="2 3">KMB7</strain>
    </source>
</reference>
<evidence type="ECO:0000313" key="2">
    <source>
        <dbReference type="EMBL" id="TBO32563.1"/>
    </source>
</evidence>
<feature type="domain" description="Cupin type-2" evidence="1">
    <location>
        <begin position="42"/>
        <end position="112"/>
    </location>
</feature>
<dbReference type="PIRSF" id="PIRSF037087">
    <property type="entry name" value="UCP037087"/>
    <property type="match status" value="1"/>
</dbReference>
<comment type="caution">
    <text evidence="2">The sequence shown here is derived from an EMBL/GenBank/DDBJ whole genome shotgun (WGS) entry which is preliminary data.</text>
</comment>
<dbReference type="InterPro" id="IPR017102">
    <property type="entry name" value="UCP037087"/>
</dbReference>
<protein>
    <submittedName>
        <fullName evidence="2">Cupin domain-containing protein</fullName>
    </submittedName>
</protein>
<evidence type="ECO:0000259" key="1">
    <source>
        <dbReference type="Pfam" id="PF07883"/>
    </source>
</evidence>
<dbReference type="EMBL" id="SIXI01000002">
    <property type="protein sequence ID" value="TBO32563.1"/>
    <property type="molecule type" value="Genomic_DNA"/>
</dbReference>
<name>A0A4Q9GZW5_9BURK</name>
<dbReference type="AlphaFoldDB" id="A0A4Q9GZW5"/>
<keyword evidence="3" id="KW-1185">Reference proteome</keyword>
<dbReference type="SUPFAM" id="SSF51182">
    <property type="entry name" value="RmlC-like cupins"/>
    <property type="match status" value="1"/>
</dbReference>
<evidence type="ECO:0000313" key="3">
    <source>
        <dbReference type="Proteomes" id="UP000292120"/>
    </source>
</evidence>
<dbReference type="RefSeq" id="WP_130966775.1">
    <property type="nucleotide sequence ID" value="NZ_SIXI01000002.1"/>
</dbReference>
<organism evidence="2 3">
    <name type="scientific">Aquabacterium lacunae</name>
    <dbReference type="NCBI Taxonomy" id="2528630"/>
    <lineage>
        <taxon>Bacteria</taxon>
        <taxon>Pseudomonadati</taxon>
        <taxon>Pseudomonadota</taxon>
        <taxon>Betaproteobacteria</taxon>
        <taxon>Burkholderiales</taxon>
        <taxon>Aquabacterium</taxon>
    </lineage>
</organism>
<proteinExistence type="predicted"/>
<dbReference type="InterPro" id="IPR011051">
    <property type="entry name" value="RmlC_Cupin_sf"/>
</dbReference>
<dbReference type="Pfam" id="PF07883">
    <property type="entry name" value="Cupin_2"/>
    <property type="match status" value="1"/>
</dbReference>
<dbReference type="InterPro" id="IPR013096">
    <property type="entry name" value="Cupin_2"/>
</dbReference>
<sequence>MNLDGEIITVRPDVAIDTLQKLPNYVGISSQTAGAKGISMNIVIIPAGAKAQPHYHDGFETAIYILKGEVQTFYGKGLSKSCINKQGDFLYIPSGLPHQPVNLSQDSEAIALVSRTDASEQESVRAYQP</sequence>
<dbReference type="CDD" id="cd02210">
    <property type="entry name" value="cupin_BLR2406-like"/>
    <property type="match status" value="1"/>
</dbReference>
<dbReference type="InterPro" id="IPR014710">
    <property type="entry name" value="RmlC-like_jellyroll"/>
</dbReference>
<dbReference type="OrthoDB" id="3620182at2"/>
<dbReference type="Proteomes" id="UP000292120">
    <property type="component" value="Unassembled WGS sequence"/>
</dbReference>